<evidence type="ECO:0000256" key="7">
    <source>
        <dbReference type="SAM" id="Coils"/>
    </source>
</evidence>
<dbReference type="InterPro" id="IPR003661">
    <property type="entry name" value="HisK_dim/P_dom"/>
</dbReference>
<dbReference type="CDD" id="cd00082">
    <property type="entry name" value="HisKA"/>
    <property type="match status" value="1"/>
</dbReference>
<evidence type="ECO:0000256" key="1">
    <source>
        <dbReference type="ARBA" id="ARBA00000085"/>
    </source>
</evidence>
<dbReference type="Proteomes" id="UP001293718">
    <property type="component" value="Unassembled WGS sequence"/>
</dbReference>
<evidence type="ECO:0000256" key="3">
    <source>
        <dbReference type="ARBA" id="ARBA00022553"/>
    </source>
</evidence>
<dbReference type="Pfam" id="PF00512">
    <property type="entry name" value="HisKA"/>
    <property type="match status" value="1"/>
</dbReference>
<keyword evidence="8" id="KW-0472">Membrane</keyword>
<dbReference type="SUPFAM" id="SSF47384">
    <property type="entry name" value="Homodimeric domain of signal transducing histidine kinase"/>
    <property type="match status" value="1"/>
</dbReference>
<dbReference type="GO" id="GO:0005524">
    <property type="term" value="F:ATP binding"/>
    <property type="evidence" value="ECO:0007669"/>
    <property type="project" value="UniProtKB-KW"/>
</dbReference>
<evidence type="ECO:0000313" key="11">
    <source>
        <dbReference type="Proteomes" id="UP001293718"/>
    </source>
</evidence>
<dbReference type="EC" id="2.7.13.3" evidence="2"/>
<dbReference type="Gene3D" id="1.10.287.130">
    <property type="match status" value="1"/>
</dbReference>
<accession>A0ABU5IPZ8</accession>
<dbReference type="InterPro" id="IPR054327">
    <property type="entry name" value="His-kinase-like_sensor"/>
</dbReference>
<reference evidence="10 11" key="1">
    <citation type="submission" date="2023-11" db="EMBL/GenBank/DDBJ databases">
        <title>Draft genome of Azohydromonas lata strain H1 (DSM1123), a polyhydroxyalkanoate producer.</title>
        <authorList>
            <person name="Traversa D."/>
            <person name="D'Addabbo P."/>
            <person name="Pazzani C."/>
            <person name="Manzari C."/>
            <person name="Chiara M."/>
            <person name="Scrascia M."/>
        </authorList>
    </citation>
    <scope>NUCLEOTIDE SEQUENCE [LARGE SCALE GENOMIC DNA]</scope>
    <source>
        <strain evidence="10 11">H1</strain>
    </source>
</reference>
<dbReference type="InterPro" id="IPR004358">
    <property type="entry name" value="Sig_transdc_His_kin-like_C"/>
</dbReference>
<keyword evidence="10" id="KW-0547">Nucleotide-binding</keyword>
<dbReference type="InterPro" id="IPR036097">
    <property type="entry name" value="HisK_dim/P_sf"/>
</dbReference>
<dbReference type="CDD" id="cd12914">
    <property type="entry name" value="PDC1_DGC_like"/>
    <property type="match status" value="1"/>
</dbReference>
<keyword evidence="3" id="KW-0597">Phosphoprotein</keyword>
<comment type="caution">
    <text evidence="10">The sequence shown here is derived from an EMBL/GenBank/DDBJ whole genome shotgun (WGS) entry which is preliminary data.</text>
</comment>
<gene>
    <name evidence="10" type="ORF">SM757_30830</name>
</gene>
<keyword evidence="5" id="KW-0418">Kinase</keyword>
<dbReference type="SUPFAM" id="SSF55874">
    <property type="entry name" value="ATPase domain of HSP90 chaperone/DNA topoisomerase II/histidine kinase"/>
    <property type="match status" value="1"/>
</dbReference>
<organism evidence="10 11">
    <name type="scientific">Azohydromonas lata</name>
    <dbReference type="NCBI Taxonomy" id="45677"/>
    <lineage>
        <taxon>Bacteria</taxon>
        <taxon>Pseudomonadati</taxon>
        <taxon>Pseudomonadota</taxon>
        <taxon>Betaproteobacteria</taxon>
        <taxon>Burkholderiales</taxon>
        <taxon>Sphaerotilaceae</taxon>
        <taxon>Azohydromonas</taxon>
    </lineage>
</organism>
<dbReference type="SMART" id="SM00387">
    <property type="entry name" value="HATPase_c"/>
    <property type="match status" value="1"/>
</dbReference>
<dbReference type="PRINTS" id="PR00344">
    <property type="entry name" value="BCTRLSENSOR"/>
</dbReference>
<dbReference type="Pfam" id="PF22588">
    <property type="entry name" value="dCache_1_like"/>
    <property type="match status" value="1"/>
</dbReference>
<dbReference type="PANTHER" id="PTHR43711:SF31">
    <property type="entry name" value="HISTIDINE KINASE"/>
    <property type="match status" value="1"/>
</dbReference>
<dbReference type="PANTHER" id="PTHR43711">
    <property type="entry name" value="TWO-COMPONENT HISTIDINE KINASE"/>
    <property type="match status" value="1"/>
</dbReference>
<keyword evidence="10" id="KW-0067">ATP-binding</keyword>
<evidence type="ECO:0000256" key="2">
    <source>
        <dbReference type="ARBA" id="ARBA00012438"/>
    </source>
</evidence>
<feature type="coiled-coil region" evidence="7">
    <location>
        <begin position="309"/>
        <end position="336"/>
    </location>
</feature>
<dbReference type="RefSeq" id="WP_322468275.1">
    <property type="nucleotide sequence ID" value="NZ_JAXOJX010000091.1"/>
</dbReference>
<evidence type="ECO:0000256" key="8">
    <source>
        <dbReference type="SAM" id="Phobius"/>
    </source>
</evidence>
<keyword evidence="7" id="KW-0175">Coiled coil</keyword>
<evidence type="ECO:0000256" key="5">
    <source>
        <dbReference type="ARBA" id="ARBA00022777"/>
    </source>
</evidence>
<dbReference type="CDD" id="cd12915">
    <property type="entry name" value="PDC2_DGC_like"/>
    <property type="match status" value="1"/>
</dbReference>
<dbReference type="SMART" id="SM00388">
    <property type="entry name" value="HisKA"/>
    <property type="match status" value="1"/>
</dbReference>
<dbReference type="Gene3D" id="3.30.450.20">
    <property type="entry name" value="PAS domain"/>
    <property type="match status" value="2"/>
</dbReference>
<keyword evidence="8" id="KW-0812">Transmembrane</keyword>
<dbReference type="InterPro" id="IPR003594">
    <property type="entry name" value="HATPase_dom"/>
</dbReference>
<dbReference type="PROSITE" id="PS50109">
    <property type="entry name" value="HIS_KIN"/>
    <property type="match status" value="1"/>
</dbReference>
<keyword evidence="8" id="KW-1133">Transmembrane helix</keyword>
<dbReference type="Gene3D" id="3.30.565.10">
    <property type="entry name" value="Histidine kinase-like ATPase, C-terminal domain"/>
    <property type="match status" value="1"/>
</dbReference>
<dbReference type="Pfam" id="PF02518">
    <property type="entry name" value="HATPase_c"/>
    <property type="match status" value="1"/>
</dbReference>
<evidence type="ECO:0000256" key="6">
    <source>
        <dbReference type="ARBA" id="ARBA00023012"/>
    </source>
</evidence>
<dbReference type="InterPro" id="IPR036890">
    <property type="entry name" value="HATPase_C_sf"/>
</dbReference>
<evidence type="ECO:0000313" key="10">
    <source>
        <dbReference type="EMBL" id="MDZ5460979.1"/>
    </source>
</evidence>
<dbReference type="InterPro" id="IPR005467">
    <property type="entry name" value="His_kinase_dom"/>
</dbReference>
<evidence type="ECO:0000259" key="9">
    <source>
        <dbReference type="PROSITE" id="PS50109"/>
    </source>
</evidence>
<keyword evidence="11" id="KW-1185">Reference proteome</keyword>
<evidence type="ECO:0000256" key="4">
    <source>
        <dbReference type="ARBA" id="ARBA00022679"/>
    </source>
</evidence>
<dbReference type="EMBL" id="JAXOJX010000091">
    <property type="protein sequence ID" value="MDZ5460979.1"/>
    <property type="molecule type" value="Genomic_DNA"/>
</dbReference>
<dbReference type="InterPro" id="IPR050736">
    <property type="entry name" value="Sensor_HK_Regulatory"/>
</dbReference>
<feature type="transmembrane region" description="Helical" evidence="8">
    <location>
        <begin position="291"/>
        <end position="310"/>
    </location>
</feature>
<keyword evidence="6" id="KW-0902">Two-component regulatory system</keyword>
<proteinExistence type="predicted"/>
<protein>
    <recommendedName>
        <fullName evidence="2">histidine kinase</fullName>
        <ecNumber evidence="2">2.7.13.3</ecNumber>
    </recommendedName>
</protein>
<feature type="domain" description="Histidine kinase" evidence="9">
    <location>
        <begin position="343"/>
        <end position="559"/>
    </location>
</feature>
<sequence length="597" mass="64756">MTFTTFNPQGDSAPRASLKGALIAFVAALLLGLSAWAAVQVSEDSQDVMDQGRTRMDNLARSFSEHTALTLQNADQVLRIIRRDYLEDGASLDIAACLQRGDVIDSQFHLLSVIGADGVVLNSSQPFQRVNVRDREHFRVHAQGQGDRLFISRPLVGRVSGKASVQVTRRATDAEGRFAGVVVVSVQPEVFTSFRRSADEARGDLLLVGYDGIVRSHLAGTDREVGQSMAGSELLAEALEHGSGSIVARSPIDGLERLYAYRTLEPYGLVAFSGMRTELLHKEMRERQLRVMGAAVLAAVALLGFLALMLRAERRRQAVMERLQRSEREAHAANETKTRFLRTMSQELRTPLNGILGFSELIRDTSTDPEAREFGAIVHHSAEQLHGLLSTLMDLAKLETGRMGLQAEPVELNALLRELVDMHLPSAESRGLTLALYVAPDAPATAVTDRLRLLQLLNHLVTNALKFTERGRVRLSLAADPAGVLIRVQDSGIGMSPLQLRALQDRFGPLAEDYVHHAQGPGLGLPLARELAEILGGSLGIDSTEGEGTLAELRLPLQLEARPGVAAPTYKDRPLASTTPYVAAPAAAAGRVQGNLT</sequence>
<keyword evidence="4" id="KW-0808">Transferase</keyword>
<comment type="catalytic activity">
    <reaction evidence="1">
        <text>ATP + protein L-histidine = ADP + protein N-phospho-L-histidine.</text>
        <dbReference type="EC" id="2.7.13.3"/>
    </reaction>
</comment>
<name>A0ABU5IPZ8_9BURK</name>